<evidence type="ECO:0000313" key="7">
    <source>
        <dbReference type="Proteomes" id="UP000198924"/>
    </source>
</evidence>
<comment type="function">
    <text evidence="5">Specifically methylates the pseudouridine at position 1915 (m3Psi1915) in 23S rRNA.</text>
</comment>
<sequence>MKINLVAVGNKMPGWVTEGYEEYSKRMPRECGLQLTEIMPARRTKNAQPEQWKKEEGQRILAAIPDNQHVVALEVTGQSWSTEALSSQMQQWLTDGRDVALMIGGPDGLDQSCLQRANQKWSLSAMTLPHPLVRVVLAEQLYRAWTILQNHPYHRS</sequence>
<keyword evidence="5" id="KW-0698">rRNA processing</keyword>
<dbReference type="SUPFAM" id="SSF75217">
    <property type="entry name" value="alpha/beta knot"/>
    <property type="match status" value="1"/>
</dbReference>
<dbReference type="Pfam" id="PF02590">
    <property type="entry name" value="SPOUT_MTase"/>
    <property type="match status" value="1"/>
</dbReference>
<accession>A0A1I3UW23</accession>
<keyword evidence="1 5" id="KW-0489">Methyltransferase</keyword>
<evidence type="ECO:0000313" key="6">
    <source>
        <dbReference type="EMBL" id="SFJ87265.1"/>
    </source>
</evidence>
<gene>
    <name evidence="5" type="primary">rlmH</name>
    <name evidence="6" type="ORF">SAMN04488079_102135</name>
</gene>
<dbReference type="RefSeq" id="WP_091711522.1">
    <property type="nucleotide sequence ID" value="NZ_FOSH01000002.1"/>
</dbReference>
<dbReference type="GO" id="GO:0070038">
    <property type="term" value="F:rRNA (pseudouridine-N3-)-methyltransferase activity"/>
    <property type="evidence" value="ECO:0007669"/>
    <property type="project" value="UniProtKB-UniRule"/>
</dbReference>
<dbReference type="Proteomes" id="UP000198924">
    <property type="component" value="Unassembled WGS sequence"/>
</dbReference>
<dbReference type="OrthoDB" id="9806643at2"/>
<dbReference type="PANTHER" id="PTHR33603">
    <property type="entry name" value="METHYLTRANSFERASE"/>
    <property type="match status" value="1"/>
</dbReference>
<organism evidence="6 7">
    <name type="scientific">Methylophaga sulfidovorans</name>
    <dbReference type="NCBI Taxonomy" id="45496"/>
    <lineage>
        <taxon>Bacteria</taxon>
        <taxon>Pseudomonadati</taxon>
        <taxon>Pseudomonadota</taxon>
        <taxon>Gammaproteobacteria</taxon>
        <taxon>Thiotrichales</taxon>
        <taxon>Piscirickettsiaceae</taxon>
        <taxon>Methylophaga</taxon>
    </lineage>
</organism>
<feature type="binding site" evidence="5">
    <location>
        <position position="104"/>
    </location>
    <ligand>
        <name>S-adenosyl-L-methionine</name>
        <dbReference type="ChEBI" id="CHEBI:59789"/>
    </ligand>
</feature>
<evidence type="ECO:0000256" key="3">
    <source>
        <dbReference type="ARBA" id="ARBA00022691"/>
    </source>
</evidence>
<keyword evidence="7" id="KW-1185">Reference proteome</keyword>
<evidence type="ECO:0000256" key="5">
    <source>
        <dbReference type="HAMAP-Rule" id="MF_00658"/>
    </source>
</evidence>
<dbReference type="InterPro" id="IPR003742">
    <property type="entry name" value="RlmH-like"/>
</dbReference>
<dbReference type="STRING" id="45496.SAMN04488079_102135"/>
<dbReference type="CDD" id="cd18081">
    <property type="entry name" value="RlmH-like"/>
    <property type="match status" value="1"/>
</dbReference>
<keyword evidence="2 5" id="KW-0808">Transferase</keyword>
<comment type="catalytic activity">
    <reaction evidence="5">
        <text>pseudouridine(1915) in 23S rRNA + S-adenosyl-L-methionine = N(3)-methylpseudouridine(1915) in 23S rRNA + S-adenosyl-L-homocysteine + H(+)</text>
        <dbReference type="Rhea" id="RHEA:42752"/>
        <dbReference type="Rhea" id="RHEA-COMP:10221"/>
        <dbReference type="Rhea" id="RHEA-COMP:10222"/>
        <dbReference type="ChEBI" id="CHEBI:15378"/>
        <dbReference type="ChEBI" id="CHEBI:57856"/>
        <dbReference type="ChEBI" id="CHEBI:59789"/>
        <dbReference type="ChEBI" id="CHEBI:65314"/>
        <dbReference type="ChEBI" id="CHEBI:74486"/>
        <dbReference type="EC" id="2.1.1.177"/>
    </reaction>
</comment>
<dbReference type="PANTHER" id="PTHR33603:SF1">
    <property type="entry name" value="RIBOSOMAL RNA LARGE SUBUNIT METHYLTRANSFERASE H"/>
    <property type="match status" value="1"/>
</dbReference>
<dbReference type="NCBIfam" id="NF000986">
    <property type="entry name" value="PRK00103.1-4"/>
    <property type="match status" value="1"/>
</dbReference>
<dbReference type="PIRSF" id="PIRSF004505">
    <property type="entry name" value="MT_bac"/>
    <property type="match status" value="1"/>
</dbReference>
<reference evidence="7" key="1">
    <citation type="submission" date="2016-10" db="EMBL/GenBank/DDBJ databases">
        <authorList>
            <person name="Varghese N."/>
            <person name="Submissions S."/>
        </authorList>
    </citation>
    <scope>NUCLEOTIDE SEQUENCE [LARGE SCALE GENOMIC DNA]</scope>
    <source>
        <strain evidence="7">DSM 11578</strain>
    </source>
</reference>
<keyword evidence="3 5" id="KW-0949">S-adenosyl-L-methionine</keyword>
<comment type="subcellular location">
    <subcellularLocation>
        <location evidence="5">Cytoplasm</location>
    </subcellularLocation>
</comment>
<evidence type="ECO:0000256" key="1">
    <source>
        <dbReference type="ARBA" id="ARBA00022603"/>
    </source>
</evidence>
<feature type="binding site" evidence="5">
    <location>
        <position position="73"/>
    </location>
    <ligand>
        <name>S-adenosyl-L-methionine</name>
        <dbReference type="ChEBI" id="CHEBI:59789"/>
    </ligand>
</feature>
<dbReference type="EC" id="2.1.1.177" evidence="5"/>
<dbReference type="Gene3D" id="3.40.1280.10">
    <property type="match status" value="1"/>
</dbReference>
<proteinExistence type="inferred from homology"/>
<evidence type="ECO:0000256" key="2">
    <source>
        <dbReference type="ARBA" id="ARBA00022679"/>
    </source>
</evidence>
<dbReference type="EMBL" id="FOSH01000002">
    <property type="protein sequence ID" value="SFJ87265.1"/>
    <property type="molecule type" value="Genomic_DNA"/>
</dbReference>
<evidence type="ECO:0000256" key="4">
    <source>
        <dbReference type="ARBA" id="ARBA00038303"/>
    </source>
</evidence>
<dbReference type="NCBIfam" id="TIGR00246">
    <property type="entry name" value="tRNA_RlmH_YbeA"/>
    <property type="match status" value="1"/>
</dbReference>
<feature type="binding site" evidence="5">
    <location>
        <begin position="123"/>
        <end position="128"/>
    </location>
    <ligand>
        <name>S-adenosyl-L-methionine</name>
        <dbReference type="ChEBI" id="CHEBI:59789"/>
    </ligand>
</feature>
<dbReference type="AlphaFoldDB" id="A0A1I3UW23"/>
<dbReference type="GO" id="GO:0005737">
    <property type="term" value="C:cytoplasm"/>
    <property type="evidence" value="ECO:0007669"/>
    <property type="project" value="UniProtKB-SubCell"/>
</dbReference>
<name>A0A1I3UW23_9GAMM</name>
<protein>
    <recommendedName>
        <fullName evidence="5">Ribosomal RNA large subunit methyltransferase H</fullName>
        <ecNumber evidence="5">2.1.1.177</ecNumber>
    </recommendedName>
    <alternativeName>
        <fullName evidence="5">23S rRNA (pseudouridine1915-N3)-methyltransferase</fullName>
    </alternativeName>
    <alternativeName>
        <fullName evidence="5">23S rRNA m3Psi1915 methyltransferase</fullName>
    </alternativeName>
    <alternativeName>
        <fullName evidence="5">rRNA (pseudouridine-N3-)-methyltransferase RlmH</fullName>
    </alternativeName>
</protein>
<comment type="similarity">
    <text evidence="4 5">Belongs to the RNA methyltransferase RlmH family.</text>
</comment>
<comment type="subunit">
    <text evidence="5">Homodimer.</text>
</comment>
<dbReference type="InterPro" id="IPR029026">
    <property type="entry name" value="tRNA_m1G_MTases_N"/>
</dbReference>
<keyword evidence="5" id="KW-0963">Cytoplasm</keyword>
<dbReference type="HAMAP" id="MF_00658">
    <property type="entry name" value="23SrRNA_methyltr_H"/>
    <property type="match status" value="1"/>
</dbReference>
<dbReference type="InterPro" id="IPR029028">
    <property type="entry name" value="Alpha/beta_knot_MTases"/>
</dbReference>